<feature type="domain" description="pPIWI-RE module N-terminal" evidence="3">
    <location>
        <begin position="12"/>
        <end position="428"/>
    </location>
</feature>
<evidence type="ECO:0000259" key="2">
    <source>
        <dbReference type="Pfam" id="PF13032"/>
    </source>
</evidence>
<accession>A0ABW3DHR6</accession>
<dbReference type="Pfam" id="PF13111">
    <property type="entry name" value="pPIWI_RE_X"/>
    <property type="match status" value="1"/>
</dbReference>
<feature type="compositionally biased region" description="Basic and acidic residues" evidence="1">
    <location>
        <begin position="405"/>
        <end position="416"/>
    </location>
</feature>
<reference evidence="6" key="1">
    <citation type="journal article" date="2019" name="Int. J. Syst. Evol. Microbiol.">
        <title>The Global Catalogue of Microorganisms (GCM) 10K type strain sequencing project: providing services to taxonomists for standard genome sequencing and annotation.</title>
        <authorList>
            <consortium name="The Broad Institute Genomics Platform"/>
            <consortium name="The Broad Institute Genome Sequencing Center for Infectious Disease"/>
            <person name="Wu L."/>
            <person name="Ma J."/>
        </authorList>
    </citation>
    <scope>NUCLEOTIDE SEQUENCE [LARGE SCALE GENOMIC DNA]</scope>
    <source>
        <strain evidence="6">CCUG 62974</strain>
    </source>
</reference>
<evidence type="ECO:0000259" key="3">
    <source>
        <dbReference type="Pfam" id="PF13111"/>
    </source>
</evidence>
<evidence type="ECO:0000259" key="4">
    <source>
        <dbReference type="Pfam" id="PF18157"/>
    </source>
</evidence>
<evidence type="ECO:0000313" key="6">
    <source>
        <dbReference type="Proteomes" id="UP001597024"/>
    </source>
</evidence>
<gene>
    <name evidence="5" type="ORF">ACFQ08_02475</name>
</gene>
<comment type="caution">
    <text evidence="5">The sequence shown here is derived from an EMBL/GenBank/DDBJ whole genome shotgun (WGS) entry which is preliminary data.</text>
</comment>
<name>A0ABW3DHR6_9ACTN</name>
<protein>
    <submittedName>
        <fullName evidence="5">PPIWI_RE module domain-containing protein</fullName>
    </submittedName>
</protein>
<feature type="region of interest" description="Disordered" evidence="1">
    <location>
        <begin position="389"/>
        <end position="416"/>
    </location>
</feature>
<proteinExistence type="predicted"/>
<feature type="region of interest" description="Disordered" evidence="1">
    <location>
        <begin position="960"/>
        <end position="995"/>
    </location>
</feature>
<dbReference type="Pfam" id="PF18157">
    <property type="entry name" value="MID_pPIWI_RE"/>
    <property type="match status" value="1"/>
</dbReference>
<evidence type="ECO:0000313" key="5">
    <source>
        <dbReference type="EMBL" id="MFD0883425.1"/>
    </source>
</evidence>
<dbReference type="InterPro" id="IPR024996">
    <property type="entry name" value="RNaseH_pPIWI_RE"/>
</dbReference>
<dbReference type="Proteomes" id="UP001597024">
    <property type="component" value="Unassembled WGS sequence"/>
</dbReference>
<dbReference type="InterPro" id="IPR040496">
    <property type="entry name" value="MID_pPIWI_RE"/>
</dbReference>
<dbReference type="Pfam" id="PF13032">
    <property type="entry name" value="RNaseH_pPIWI_RE"/>
    <property type="match status" value="1"/>
</dbReference>
<feature type="domain" description="Prokaryotic pPIWI-RE MID" evidence="4">
    <location>
        <begin position="494"/>
        <end position="631"/>
    </location>
</feature>
<evidence type="ECO:0000256" key="1">
    <source>
        <dbReference type="SAM" id="MobiDB-lite"/>
    </source>
</evidence>
<organism evidence="5 6">
    <name type="scientific">Streptosporangium algeriense</name>
    <dbReference type="NCBI Taxonomy" id="1682748"/>
    <lineage>
        <taxon>Bacteria</taxon>
        <taxon>Bacillati</taxon>
        <taxon>Actinomycetota</taxon>
        <taxon>Actinomycetes</taxon>
        <taxon>Streptosporangiales</taxon>
        <taxon>Streptosporangiaceae</taxon>
        <taxon>Streptosporangium</taxon>
    </lineage>
</organism>
<keyword evidence="6" id="KW-1185">Reference proteome</keyword>
<dbReference type="InterPro" id="IPR025085">
    <property type="entry name" value="pPIWI_RE_X"/>
</dbReference>
<sequence length="1015" mass="111326">MGFTYDKIRRAAYLLAPGAAPLTAYYRALPFPEHWRESLLALCNAGRKADAEPYRTVPTYRMDGVLQSLAPDLVVRGRGSDRPGGSGDFWLYAPADRPHPLPEPAFERLVTAWVRNLRPESVSLRQVTETVAELRADPPRWQEVEVDLLGCDSTEGGTAAPVGRQFQLATDHLVRRVLSLEPYDTGAGPLRFRAVPRGPRQQGAELMSQPLPHVAKNGGVWWFSVILTISLHTVPFSAQPRLHIHTSVRRWATHPGANGRLRMPFRRDTSVYLLPPVPWLSGTPSSDRYAVARLTWDRGSKTHGWRENGPAGILKGLTLGCPFPDPTDLLTAPEQWIGDGPGVRAAVVHSTHMGGHEVGAGLMSHQRSQIVEWAEQALPEELIRVPDLRRSRLSSHTPANLRPKPQKEDKEPEEARAAHARRAALAVAVRATTGETAEAGGIPVVEARLLWQSTLMRDTAIAALTRLLALPGDGGRPEPEIFDTAVPGSPVLLRWDTPELTIRLRCLPLSGGLADSLDIDPAIRNRREALAKAIAARRAAVAAFLSIDGADPDSPTLALVEIDRRADFTTPLHDPKFALRLGCAEAGVVTQFTAVPRKARGYNSEKDVEHRAHSGWLDGLRQLGVRVVPEHTLKDELPAGLRYAAVWMVKRRADGPTRLPRHVPVAVLVSPVEPGSGQAVISGWDPDLGTWIPYPRFLIRLTELAEIPDITDTTDNAEGAEAEERLKRRVTYRIWRENLEEQRRRTARYLQKVVRSLRGHPTLLLTHSQNSRLHWPWLQDGQAVPDLIRTGHAPAGRLDPDLRLVRVRGMAGRETPQWWGIDNPSGVNGLAAGLWAESATPVAVSERVFYSTTDKASTFRASAVEADKLAPRPLRRGKRKGELTMDTGVPAWNPALIEVTVMGCHPDPCGTDEGDRPEALALAVHQLRQAPDYLDSLSLPLPLHLAALAQQYVLPTLAGEEDASTVSSPTDDLESLMGDETASATDESSDPDPELVTVSDFAEASAVEEQLSLFG</sequence>
<feature type="domain" description="pPIWI-RE RNaseH" evidence="2">
    <location>
        <begin position="643"/>
        <end position="955"/>
    </location>
</feature>
<dbReference type="EMBL" id="JBHTHX010000036">
    <property type="protein sequence ID" value="MFD0883425.1"/>
    <property type="molecule type" value="Genomic_DNA"/>
</dbReference>